<keyword evidence="15" id="KW-1185">Reference proteome</keyword>
<evidence type="ECO:0000259" key="13">
    <source>
        <dbReference type="PROSITE" id="PS51747"/>
    </source>
</evidence>
<dbReference type="InterPro" id="IPR002125">
    <property type="entry name" value="CMP_dCMP_dom"/>
</dbReference>
<keyword evidence="11" id="KW-0511">Multifunctional enzyme</keyword>
<protein>
    <recommendedName>
        <fullName evidence="12">Riboflavin biosynthesis protein RibD</fullName>
    </recommendedName>
    <domain>
        <recommendedName>
            <fullName evidence="12">Diaminohydroxyphosphoribosylaminopyrimidine deaminase</fullName>
            <shortName evidence="12">DRAP deaminase</shortName>
            <ecNumber evidence="12">3.5.4.26</ecNumber>
        </recommendedName>
        <alternativeName>
            <fullName evidence="12">Riboflavin-specific deaminase</fullName>
        </alternativeName>
    </domain>
    <domain>
        <recommendedName>
            <fullName evidence="12">5-amino-6-(5-phosphoribosylamino)uracil reductase</fullName>
            <ecNumber evidence="12">1.1.1.193</ecNumber>
        </recommendedName>
        <alternativeName>
            <fullName evidence="12">HTP reductase</fullName>
        </alternativeName>
    </domain>
</protein>
<accession>A0ABU9T3B5</accession>
<dbReference type="NCBIfam" id="TIGR00326">
    <property type="entry name" value="eubact_ribD"/>
    <property type="match status" value="1"/>
</dbReference>
<dbReference type="EC" id="3.5.4.26" evidence="12"/>
<comment type="catalytic activity">
    <reaction evidence="12">
        <text>5-amino-6-(5-phospho-D-ribitylamino)uracil + NADP(+) = 5-amino-6-(5-phospho-D-ribosylamino)uracil + NADPH + H(+)</text>
        <dbReference type="Rhea" id="RHEA:17845"/>
        <dbReference type="ChEBI" id="CHEBI:15378"/>
        <dbReference type="ChEBI" id="CHEBI:57783"/>
        <dbReference type="ChEBI" id="CHEBI:58349"/>
        <dbReference type="ChEBI" id="CHEBI:58421"/>
        <dbReference type="ChEBI" id="CHEBI:58453"/>
        <dbReference type="EC" id="1.1.1.193"/>
    </reaction>
</comment>
<dbReference type="SUPFAM" id="SSF53927">
    <property type="entry name" value="Cytidine deaminase-like"/>
    <property type="match status" value="1"/>
</dbReference>
<evidence type="ECO:0000256" key="6">
    <source>
        <dbReference type="ARBA" id="ARBA00022619"/>
    </source>
</evidence>
<dbReference type="RefSeq" id="WP_342846907.1">
    <property type="nucleotide sequence ID" value="NZ_JBBMQO010000002.1"/>
</dbReference>
<dbReference type="InterPro" id="IPR016192">
    <property type="entry name" value="APOBEC/CMP_deaminase_Zn-bd"/>
</dbReference>
<evidence type="ECO:0000256" key="12">
    <source>
        <dbReference type="PIRNR" id="PIRNR006769"/>
    </source>
</evidence>
<evidence type="ECO:0000256" key="8">
    <source>
        <dbReference type="ARBA" id="ARBA00022833"/>
    </source>
</evidence>
<keyword evidence="6 12" id="KW-0686">Riboflavin biosynthesis</keyword>
<evidence type="ECO:0000313" key="14">
    <source>
        <dbReference type="EMBL" id="MEM5500614.1"/>
    </source>
</evidence>
<dbReference type="InterPro" id="IPR004794">
    <property type="entry name" value="Eubact_RibD"/>
</dbReference>
<keyword evidence="9 12" id="KW-0521">NADP</keyword>
<dbReference type="Gene3D" id="3.40.430.10">
    <property type="entry name" value="Dihydrofolate Reductase, subunit A"/>
    <property type="match status" value="1"/>
</dbReference>
<dbReference type="InterPro" id="IPR024072">
    <property type="entry name" value="DHFR-like_dom_sf"/>
</dbReference>
<dbReference type="Gene3D" id="3.40.140.10">
    <property type="entry name" value="Cytidine Deaminase, domain 2"/>
    <property type="match status" value="1"/>
</dbReference>
<comment type="similarity">
    <text evidence="4 12">In the N-terminal section; belongs to the cytidine and deoxycytidylate deaminase family.</text>
</comment>
<dbReference type="EC" id="1.1.1.193" evidence="12"/>
<dbReference type="PIRSF" id="PIRSF006769">
    <property type="entry name" value="RibD"/>
    <property type="match status" value="1"/>
</dbReference>
<dbReference type="InterPro" id="IPR050765">
    <property type="entry name" value="Riboflavin_Biosynth_HTPR"/>
</dbReference>
<comment type="function">
    <text evidence="1 12">Converts 2,5-diamino-6-(ribosylamino)-4(3h)-pyrimidinone 5'-phosphate into 5-amino-6-(ribosylamino)-2,4(1h,3h)-pyrimidinedione 5'-phosphate.</text>
</comment>
<dbReference type="InterPro" id="IPR002734">
    <property type="entry name" value="RibDG_C"/>
</dbReference>
<name>A0ABU9T3B5_9HYPH</name>
<evidence type="ECO:0000256" key="4">
    <source>
        <dbReference type="ARBA" id="ARBA00005259"/>
    </source>
</evidence>
<keyword evidence="10 12" id="KW-0560">Oxidoreductase</keyword>
<proteinExistence type="inferred from homology"/>
<dbReference type="Proteomes" id="UP001477870">
    <property type="component" value="Unassembled WGS sequence"/>
</dbReference>
<evidence type="ECO:0000256" key="7">
    <source>
        <dbReference type="ARBA" id="ARBA00022723"/>
    </source>
</evidence>
<dbReference type="Pfam" id="PF01872">
    <property type="entry name" value="RibD_C"/>
    <property type="match status" value="1"/>
</dbReference>
<evidence type="ECO:0000256" key="10">
    <source>
        <dbReference type="ARBA" id="ARBA00023002"/>
    </source>
</evidence>
<comment type="pathway">
    <text evidence="2 12">Cofactor biosynthesis; riboflavin biosynthesis; 5-amino-6-(D-ribitylamino)uracil from GTP: step 2/4.</text>
</comment>
<keyword evidence="12 14" id="KW-0378">Hydrolase</keyword>
<sequence>MAAENLTKTDERFMAAAIRLGRRHLARTGTNPSVSTLLVKDLGHGPVIVGSGITDIGGRPHAEAAALAEAGEHAKGATAYVTLEPCAHHGRTPPCAVSLVNAGITRLVSALTDPDERVSGKGYNILREAGITVLVGCLEDEARTVLGSYLNRSMTKRAQATLKLAVSADGMIGDRKIRQLMITQEQARHQSHILRAEHDAIIVGVDTAIIDNPTLTCRLPGLESRSPVRIVLDTGARLGVDGALVHTIDQAPLYVATAYPQSDNAKALADHGAKIMACDIHDGRIALPELMEDLAAIGITRALVEGGGQVARSFLRDDLVENICLFESDVEVGKSGIASPVTSGDLPDGFVIKRRAIFGPDRYFEIGKN</sequence>
<keyword evidence="8 12" id="KW-0862">Zinc</keyword>
<dbReference type="PANTHER" id="PTHR38011:SF7">
    <property type="entry name" value="2,5-DIAMINO-6-RIBOSYLAMINO-4(3H)-PYRIMIDINONE 5'-PHOSPHATE REDUCTASE"/>
    <property type="match status" value="1"/>
</dbReference>
<dbReference type="SUPFAM" id="SSF53597">
    <property type="entry name" value="Dihydrofolate reductase-like"/>
    <property type="match status" value="1"/>
</dbReference>
<evidence type="ECO:0000256" key="1">
    <source>
        <dbReference type="ARBA" id="ARBA00002151"/>
    </source>
</evidence>
<dbReference type="CDD" id="cd01284">
    <property type="entry name" value="Riboflavin_deaminase-reductase"/>
    <property type="match status" value="1"/>
</dbReference>
<comment type="cofactor">
    <cofactor evidence="12">
        <name>Zn(2+)</name>
        <dbReference type="ChEBI" id="CHEBI:29105"/>
    </cofactor>
    <text evidence="12">Binds 1 zinc ion.</text>
</comment>
<reference evidence="14 15" key="1">
    <citation type="submission" date="2024-03" db="EMBL/GenBank/DDBJ databases">
        <title>Community enrichment and isolation of bacterial strains for fucoidan degradation.</title>
        <authorList>
            <person name="Sichert A."/>
        </authorList>
    </citation>
    <scope>NUCLEOTIDE SEQUENCE [LARGE SCALE GENOMIC DNA]</scope>
    <source>
        <strain evidence="14 15">AS62</strain>
    </source>
</reference>
<evidence type="ECO:0000256" key="9">
    <source>
        <dbReference type="ARBA" id="ARBA00022857"/>
    </source>
</evidence>
<evidence type="ECO:0000313" key="15">
    <source>
        <dbReference type="Proteomes" id="UP001477870"/>
    </source>
</evidence>
<comment type="caution">
    <text evidence="14">The sequence shown here is derived from an EMBL/GenBank/DDBJ whole genome shotgun (WGS) entry which is preliminary data.</text>
</comment>
<organism evidence="14 15">
    <name type="scientific">Ahrensia kielensis</name>
    <dbReference type="NCBI Taxonomy" id="76980"/>
    <lineage>
        <taxon>Bacteria</taxon>
        <taxon>Pseudomonadati</taxon>
        <taxon>Pseudomonadota</taxon>
        <taxon>Alphaproteobacteria</taxon>
        <taxon>Hyphomicrobiales</taxon>
        <taxon>Ahrensiaceae</taxon>
        <taxon>Ahrensia</taxon>
    </lineage>
</organism>
<dbReference type="GO" id="GO:0008703">
    <property type="term" value="F:5-amino-6-(5-phosphoribosylamino)uracil reductase activity"/>
    <property type="evidence" value="ECO:0007669"/>
    <property type="project" value="UniProtKB-EC"/>
</dbReference>
<evidence type="ECO:0000256" key="5">
    <source>
        <dbReference type="ARBA" id="ARBA00007417"/>
    </source>
</evidence>
<gene>
    <name evidence="14" type="primary">ribD</name>
    <name evidence="14" type="ORF">WNY59_03320</name>
</gene>
<dbReference type="EMBL" id="JBBMQO010000002">
    <property type="protein sequence ID" value="MEM5500614.1"/>
    <property type="molecule type" value="Genomic_DNA"/>
</dbReference>
<dbReference type="Pfam" id="PF00383">
    <property type="entry name" value="dCMP_cyt_deam_1"/>
    <property type="match status" value="1"/>
</dbReference>
<evidence type="ECO:0000256" key="2">
    <source>
        <dbReference type="ARBA" id="ARBA00004882"/>
    </source>
</evidence>
<dbReference type="PANTHER" id="PTHR38011">
    <property type="entry name" value="DIHYDROFOLATE REDUCTASE FAMILY PROTEIN (AFU_ORTHOLOGUE AFUA_8G06820)"/>
    <property type="match status" value="1"/>
</dbReference>
<comment type="catalytic activity">
    <reaction evidence="12">
        <text>2,5-diamino-6-hydroxy-4-(5-phosphoribosylamino)-pyrimidine + H2O + H(+) = 5-amino-6-(5-phospho-D-ribosylamino)uracil + NH4(+)</text>
        <dbReference type="Rhea" id="RHEA:21868"/>
        <dbReference type="ChEBI" id="CHEBI:15377"/>
        <dbReference type="ChEBI" id="CHEBI:15378"/>
        <dbReference type="ChEBI" id="CHEBI:28938"/>
        <dbReference type="ChEBI" id="CHEBI:58453"/>
        <dbReference type="ChEBI" id="CHEBI:58614"/>
        <dbReference type="EC" id="3.5.4.26"/>
    </reaction>
</comment>
<evidence type="ECO:0000256" key="3">
    <source>
        <dbReference type="ARBA" id="ARBA00004910"/>
    </source>
</evidence>
<evidence type="ECO:0000256" key="11">
    <source>
        <dbReference type="ARBA" id="ARBA00023268"/>
    </source>
</evidence>
<dbReference type="GO" id="GO:0008835">
    <property type="term" value="F:diaminohydroxyphosphoribosylaminopyrimidine deaminase activity"/>
    <property type="evidence" value="ECO:0007669"/>
    <property type="project" value="UniProtKB-EC"/>
</dbReference>
<keyword evidence="7 12" id="KW-0479">Metal-binding</keyword>
<dbReference type="PROSITE" id="PS00903">
    <property type="entry name" value="CYT_DCMP_DEAMINASES_1"/>
    <property type="match status" value="1"/>
</dbReference>
<comment type="pathway">
    <text evidence="3 12">Cofactor biosynthesis; riboflavin biosynthesis; 5-amino-6-(D-ribitylamino)uracil from GTP: step 3/4.</text>
</comment>
<dbReference type="PROSITE" id="PS51747">
    <property type="entry name" value="CYT_DCMP_DEAMINASES_2"/>
    <property type="match status" value="1"/>
</dbReference>
<feature type="domain" description="CMP/dCMP-type deaminase" evidence="13">
    <location>
        <begin position="8"/>
        <end position="133"/>
    </location>
</feature>
<dbReference type="InterPro" id="IPR016193">
    <property type="entry name" value="Cytidine_deaminase-like"/>
</dbReference>
<comment type="similarity">
    <text evidence="5 12">In the C-terminal section; belongs to the HTP reductase family.</text>
</comment>